<dbReference type="Gene3D" id="1.20.1600.10">
    <property type="entry name" value="Outer membrane efflux proteins (OEP)"/>
    <property type="match status" value="1"/>
</dbReference>
<protein>
    <submittedName>
        <fullName evidence="2">TolC</fullName>
    </submittedName>
</protein>
<comment type="similarity">
    <text evidence="1">Belongs to the outer membrane factor (OMF) (TC 1.B.17) family.</text>
</comment>
<dbReference type="Pfam" id="PF02321">
    <property type="entry name" value="OEP"/>
    <property type="match status" value="1"/>
</dbReference>
<organism evidence="2">
    <name type="scientific">Acidiphilium symbioticum</name>
    <dbReference type="NCBI Taxonomy" id="94005"/>
    <lineage>
        <taxon>Bacteria</taxon>
        <taxon>Pseudomonadati</taxon>
        <taxon>Pseudomonadota</taxon>
        <taxon>Alphaproteobacteria</taxon>
        <taxon>Acetobacterales</taxon>
        <taxon>Acidocellaceae</taxon>
        <taxon>Acidiphilium</taxon>
    </lineage>
</organism>
<accession>A1Z2Y2</accession>
<evidence type="ECO:0000313" key="2">
    <source>
        <dbReference type="EMBL" id="ABM54433.1"/>
    </source>
</evidence>
<evidence type="ECO:0000256" key="1">
    <source>
        <dbReference type="ARBA" id="ARBA00007613"/>
    </source>
</evidence>
<dbReference type="GO" id="GO:0015562">
    <property type="term" value="F:efflux transmembrane transporter activity"/>
    <property type="evidence" value="ECO:0007669"/>
    <property type="project" value="InterPro"/>
</dbReference>
<reference evidence="2" key="1">
    <citation type="journal article" date="2010" name="Curr. Microbiol.">
        <title>Plasmid encoded AcrAB-TolC tripartite multidrug-efflux system in Acidiphilium symbioticum H8.</title>
        <authorList>
            <person name="Singh S.K."/>
            <person name="Singh A."/>
            <person name="Banerjee P.C."/>
        </authorList>
    </citation>
    <scope>NUCLEOTIDE SEQUENCE</scope>
    <source>
        <strain evidence="2">H8</strain>
        <plasmid evidence="2">pASH8</plasmid>
    </source>
</reference>
<keyword evidence="2" id="KW-0614">Plasmid</keyword>
<dbReference type="EMBL" id="EF175094">
    <property type="protein sequence ID" value="ABM54433.1"/>
    <property type="molecule type" value="Genomic_DNA"/>
</dbReference>
<geneLocation type="plasmid" evidence="2">
    <name>pASH8</name>
</geneLocation>
<dbReference type="PANTHER" id="PTHR30203">
    <property type="entry name" value="OUTER MEMBRANE CATION EFFLUX PROTEIN"/>
    <property type="match status" value="1"/>
</dbReference>
<dbReference type="AlphaFoldDB" id="A1Z2Y2"/>
<dbReference type="PANTHER" id="PTHR30203:SF24">
    <property type="entry name" value="BLR4935 PROTEIN"/>
    <property type="match status" value="1"/>
</dbReference>
<dbReference type="InterPro" id="IPR010131">
    <property type="entry name" value="MdtP/NodT-like"/>
</dbReference>
<sequence>MAVVFFPLIFLSLGLTGCATYKPQPINPTASAVALETRGLNDPGLTKFLQKADPTGHDWTLERLTLVGLYERPDILIAENQKLLAKSSLQTAKALPNPTLSLTPTYNATNLMPSPGKIGPIFSFMLSSLRSGCFMQAAQAHLAAAKQALPIAAWMVRSQVRTAMLNLWTARQSEAFDMQAHALAQQSVALIAARVNAGQMSEADQNTAILTAGQSALVEAAATRRVTIARAQLAKAIGLPTTSLANVKISFAGFAHPEWPTDIKKLQENALTSRPDIQVALDNYAVAEAQLRLAILQQYPGISIGPGYEYDQGANKYLLSLSISLPIFNQNQGGIAKAYAEREIAGARFLSTQQSVLDSIGQAVANERASAAEVKAADALLKSVKEQKNHLEQQYNGGSIGKLR</sequence>
<proteinExistence type="inferred from homology"/>
<dbReference type="InterPro" id="IPR003423">
    <property type="entry name" value="OMP_efflux"/>
</dbReference>
<name>A1Z2Y2_9PROT</name>
<dbReference type="SUPFAM" id="SSF56954">
    <property type="entry name" value="Outer membrane efflux proteins (OEP)"/>
    <property type="match status" value="1"/>
</dbReference>